<evidence type="ECO:0000256" key="4">
    <source>
        <dbReference type="ARBA" id="ARBA00022679"/>
    </source>
</evidence>
<dbReference type="InterPro" id="IPR000600">
    <property type="entry name" value="ROK"/>
</dbReference>
<comment type="similarity">
    <text evidence="1">Belongs to the ROK (NagC/XylR) family.</text>
</comment>
<dbReference type="AlphaFoldDB" id="A0A895XKP4"/>
<dbReference type="PANTHER" id="PTHR18964:SF173">
    <property type="entry name" value="GLUCOKINASE"/>
    <property type="match status" value="1"/>
</dbReference>
<dbReference type="SUPFAM" id="SSF53067">
    <property type="entry name" value="Actin-like ATPase domain"/>
    <property type="match status" value="1"/>
</dbReference>
<dbReference type="KEGG" id="nav:JQS30_05170"/>
<keyword evidence="7" id="KW-0067">ATP-binding</keyword>
<evidence type="ECO:0000256" key="1">
    <source>
        <dbReference type="ARBA" id="ARBA00006479"/>
    </source>
</evidence>
<dbReference type="Gene3D" id="3.30.420.40">
    <property type="match status" value="2"/>
</dbReference>
<evidence type="ECO:0000256" key="8">
    <source>
        <dbReference type="ARBA" id="ARBA00032386"/>
    </source>
</evidence>
<dbReference type="EMBL" id="CP070496">
    <property type="protein sequence ID" value="QSB06301.1"/>
    <property type="molecule type" value="Genomic_DNA"/>
</dbReference>
<dbReference type="RefSeq" id="WP_213172310.1">
    <property type="nucleotide sequence ID" value="NZ_CP070496.1"/>
</dbReference>
<dbReference type="GO" id="GO:0005737">
    <property type="term" value="C:cytoplasm"/>
    <property type="evidence" value="ECO:0007669"/>
    <property type="project" value="InterPro"/>
</dbReference>
<dbReference type="InterPro" id="IPR049874">
    <property type="entry name" value="ROK_cs"/>
</dbReference>
<dbReference type="InterPro" id="IPR043129">
    <property type="entry name" value="ATPase_NBD"/>
</dbReference>
<evidence type="ECO:0000256" key="3">
    <source>
        <dbReference type="ARBA" id="ARBA00014701"/>
    </source>
</evidence>
<keyword evidence="5" id="KW-0547">Nucleotide-binding</keyword>
<dbReference type="InterPro" id="IPR004654">
    <property type="entry name" value="ROK_glcA"/>
</dbReference>
<sequence length="314" mass="32364">MSLTVGIDIGGTKVGGSVVDEDGAIVASARRDTPSGDGPGLTRAAIEVIQELRSNHQVEAIGVGSAGYISSDRSTVEMSPNLPWNKEPLRDNLRRVVDDLPIVVENDANVALWGEYRFGAARQGSSAVLFTVGTGIGGGIVLGGELVRGSHGFAGEMGHSRAVMDGRPCPCGSFGCLEQYASGNALTRSAREGAAATPHKAPTLLKLAGGDAEAITGYQVTEAALEGDEVALEAFGFIGRYLGMACADMVQLLDPDHVIIAGGVIAAGDLLMGPIQENYERELADRKALPSATILPAELGTDAGVIGAADLARR</sequence>
<dbReference type="Proteomes" id="UP000662939">
    <property type="component" value="Chromosome"/>
</dbReference>
<evidence type="ECO:0000256" key="2">
    <source>
        <dbReference type="ARBA" id="ARBA00012323"/>
    </source>
</evidence>
<evidence type="ECO:0000256" key="5">
    <source>
        <dbReference type="ARBA" id="ARBA00022741"/>
    </source>
</evidence>
<reference evidence="9" key="1">
    <citation type="submission" date="2021-02" db="EMBL/GenBank/DDBJ databases">
        <title>Natronoglycomyces albus gen. nov., sp. nov, a haloalkaliphilic actinobacterium from a soda solonchak soil.</title>
        <authorList>
            <person name="Sorokin D.Y."/>
            <person name="Khijniak T.V."/>
            <person name="Zakharycheva A.P."/>
            <person name="Boueva O.V."/>
            <person name="Ariskina E.V."/>
            <person name="Hahnke R.L."/>
            <person name="Bunk B."/>
            <person name="Sproer C."/>
            <person name="Schumann P."/>
            <person name="Evtushenko L.I."/>
            <person name="Kublanov I.V."/>
        </authorList>
    </citation>
    <scope>NUCLEOTIDE SEQUENCE</scope>
    <source>
        <strain evidence="9">DSM 106290</strain>
    </source>
</reference>
<gene>
    <name evidence="9" type="ORF">JQS30_05170</name>
</gene>
<dbReference type="GO" id="GO:0005524">
    <property type="term" value="F:ATP binding"/>
    <property type="evidence" value="ECO:0007669"/>
    <property type="project" value="UniProtKB-KW"/>
</dbReference>
<dbReference type="PANTHER" id="PTHR18964">
    <property type="entry name" value="ROK (REPRESSOR, ORF, KINASE) FAMILY"/>
    <property type="match status" value="1"/>
</dbReference>
<name>A0A895XKP4_9ACTN</name>
<dbReference type="Pfam" id="PF00480">
    <property type="entry name" value="ROK"/>
    <property type="match status" value="1"/>
</dbReference>
<dbReference type="GO" id="GO:0004340">
    <property type="term" value="F:glucokinase activity"/>
    <property type="evidence" value="ECO:0007669"/>
    <property type="project" value="UniProtKB-EC"/>
</dbReference>
<dbReference type="GO" id="GO:0006096">
    <property type="term" value="P:glycolytic process"/>
    <property type="evidence" value="ECO:0007669"/>
    <property type="project" value="InterPro"/>
</dbReference>
<evidence type="ECO:0000313" key="9">
    <source>
        <dbReference type="EMBL" id="QSB06301.1"/>
    </source>
</evidence>
<keyword evidence="10" id="KW-1185">Reference proteome</keyword>
<keyword evidence="4 9" id="KW-0808">Transferase</keyword>
<protein>
    <recommendedName>
        <fullName evidence="3">Glucokinase</fullName>
        <ecNumber evidence="2">2.7.1.2</ecNumber>
    </recommendedName>
    <alternativeName>
        <fullName evidence="8">Glucose kinase</fullName>
    </alternativeName>
</protein>
<dbReference type="EC" id="2.7.1.2" evidence="2"/>
<proteinExistence type="inferred from homology"/>
<dbReference type="NCBIfam" id="TIGR00744">
    <property type="entry name" value="ROK_glcA_fam"/>
    <property type="match status" value="1"/>
</dbReference>
<organism evidence="9 10">
    <name type="scientific">Natronoglycomyces albus</name>
    <dbReference type="NCBI Taxonomy" id="2811108"/>
    <lineage>
        <taxon>Bacteria</taxon>
        <taxon>Bacillati</taxon>
        <taxon>Actinomycetota</taxon>
        <taxon>Actinomycetes</taxon>
        <taxon>Glycomycetales</taxon>
        <taxon>Glycomycetaceae</taxon>
        <taxon>Natronoglycomyces</taxon>
    </lineage>
</organism>
<evidence type="ECO:0000256" key="6">
    <source>
        <dbReference type="ARBA" id="ARBA00022777"/>
    </source>
</evidence>
<evidence type="ECO:0000313" key="10">
    <source>
        <dbReference type="Proteomes" id="UP000662939"/>
    </source>
</evidence>
<accession>A0A895XKP4</accession>
<evidence type="ECO:0000256" key="7">
    <source>
        <dbReference type="ARBA" id="ARBA00022840"/>
    </source>
</evidence>
<dbReference type="PROSITE" id="PS01125">
    <property type="entry name" value="ROK"/>
    <property type="match status" value="1"/>
</dbReference>
<keyword evidence="6" id="KW-0418">Kinase</keyword>